<evidence type="ECO:0000256" key="1">
    <source>
        <dbReference type="SAM" id="MobiDB-lite"/>
    </source>
</evidence>
<evidence type="ECO:0000313" key="2">
    <source>
        <dbReference type="EMBL" id="CAI9112143.1"/>
    </source>
</evidence>
<protein>
    <submittedName>
        <fullName evidence="2">OLC1v1012533C1</fullName>
    </submittedName>
</protein>
<accession>A0AAV1DZI9</accession>
<dbReference type="AlphaFoldDB" id="A0AAV1DZI9"/>
<name>A0AAV1DZI9_OLDCO</name>
<organism evidence="2 3">
    <name type="scientific">Oldenlandia corymbosa var. corymbosa</name>
    <dbReference type="NCBI Taxonomy" id="529605"/>
    <lineage>
        <taxon>Eukaryota</taxon>
        <taxon>Viridiplantae</taxon>
        <taxon>Streptophyta</taxon>
        <taxon>Embryophyta</taxon>
        <taxon>Tracheophyta</taxon>
        <taxon>Spermatophyta</taxon>
        <taxon>Magnoliopsida</taxon>
        <taxon>eudicotyledons</taxon>
        <taxon>Gunneridae</taxon>
        <taxon>Pentapetalae</taxon>
        <taxon>asterids</taxon>
        <taxon>lamiids</taxon>
        <taxon>Gentianales</taxon>
        <taxon>Rubiaceae</taxon>
        <taxon>Rubioideae</taxon>
        <taxon>Spermacoceae</taxon>
        <taxon>Hedyotis-Oldenlandia complex</taxon>
        <taxon>Oldenlandia</taxon>
    </lineage>
</organism>
<reference evidence="2" key="1">
    <citation type="submission" date="2023-03" db="EMBL/GenBank/DDBJ databases">
        <authorList>
            <person name="Julca I."/>
        </authorList>
    </citation>
    <scope>NUCLEOTIDE SEQUENCE</scope>
</reference>
<keyword evidence="3" id="KW-1185">Reference proteome</keyword>
<sequence>MLSKICRSNLSSGGSAAPKLTPQASTSSRAADAKMFIRPGKFCRLSGDPLETTEALACSRVPAKVMVEVALDLALCNVIRANPFRVVALSKRGSECRKFTQNGGSIVVLQIALILKGAELLLINGGADMGDELLINGAFIGADPGDKLFKGADCGAKLFKDDDSGGLASCACNTSKLLFKRMAPRKSTTKNCDFIVLTTFVSFYVFGFSL</sequence>
<dbReference type="EMBL" id="OX459124">
    <property type="protein sequence ID" value="CAI9112143.1"/>
    <property type="molecule type" value="Genomic_DNA"/>
</dbReference>
<dbReference type="Proteomes" id="UP001161247">
    <property type="component" value="Chromosome 7"/>
</dbReference>
<proteinExistence type="predicted"/>
<gene>
    <name evidence="2" type="ORF">OLC1_LOCUS19391</name>
</gene>
<feature type="region of interest" description="Disordered" evidence="1">
    <location>
        <begin position="8"/>
        <end position="27"/>
    </location>
</feature>
<evidence type="ECO:0000313" key="3">
    <source>
        <dbReference type="Proteomes" id="UP001161247"/>
    </source>
</evidence>